<evidence type="ECO:0000256" key="2">
    <source>
        <dbReference type="ARBA" id="ARBA00004141"/>
    </source>
</evidence>
<evidence type="ECO:0000256" key="10">
    <source>
        <dbReference type="ARBA" id="ARBA00022989"/>
    </source>
</evidence>
<dbReference type="Gene3D" id="3.30.565.10">
    <property type="entry name" value="Histidine kinase-like ATPase, C-terminal domain"/>
    <property type="match status" value="1"/>
</dbReference>
<evidence type="ECO:0000256" key="13">
    <source>
        <dbReference type="SAM" id="Phobius"/>
    </source>
</evidence>
<dbReference type="InterPro" id="IPR003661">
    <property type="entry name" value="HisK_dim/P_dom"/>
</dbReference>
<dbReference type="GO" id="GO:0000155">
    <property type="term" value="F:phosphorelay sensor kinase activity"/>
    <property type="evidence" value="ECO:0007669"/>
    <property type="project" value="InterPro"/>
</dbReference>
<keyword evidence="12 13" id="KW-0472">Membrane</keyword>
<dbReference type="Pfam" id="PF08521">
    <property type="entry name" value="2CSK_N"/>
    <property type="match status" value="1"/>
</dbReference>
<evidence type="ECO:0000259" key="15">
    <source>
        <dbReference type="PROSITE" id="PS50885"/>
    </source>
</evidence>
<evidence type="ECO:0000313" key="17">
    <source>
        <dbReference type="Proteomes" id="UP000235994"/>
    </source>
</evidence>
<dbReference type="PROSITE" id="PS50885">
    <property type="entry name" value="HAMP"/>
    <property type="match status" value="1"/>
</dbReference>
<keyword evidence="5" id="KW-0808">Transferase</keyword>
<dbReference type="InterPro" id="IPR005467">
    <property type="entry name" value="His_kinase_dom"/>
</dbReference>
<keyword evidence="17" id="KW-1185">Reference proteome</keyword>
<dbReference type="PANTHER" id="PTHR45436:SF14">
    <property type="entry name" value="SENSOR PROTEIN QSEC"/>
    <property type="match status" value="1"/>
</dbReference>
<comment type="catalytic activity">
    <reaction evidence="1">
        <text>ATP + protein L-histidine = ADP + protein N-phospho-L-histidine.</text>
        <dbReference type="EC" id="2.7.13.3"/>
    </reaction>
</comment>
<protein>
    <recommendedName>
        <fullName evidence="3">histidine kinase</fullName>
        <ecNumber evidence="3">2.7.13.3</ecNumber>
    </recommendedName>
</protein>
<proteinExistence type="predicted"/>
<dbReference type="SUPFAM" id="SSF47384">
    <property type="entry name" value="Homodimeric domain of signal transducing histidine kinase"/>
    <property type="match status" value="1"/>
</dbReference>
<evidence type="ECO:0000313" key="16">
    <source>
        <dbReference type="EMBL" id="PND32805.1"/>
    </source>
</evidence>
<evidence type="ECO:0000256" key="12">
    <source>
        <dbReference type="ARBA" id="ARBA00023136"/>
    </source>
</evidence>
<reference evidence="16 17" key="1">
    <citation type="submission" date="2018-01" db="EMBL/GenBank/DDBJ databases">
        <title>The draft genome of an aniline degradation strain ANB-1.</title>
        <authorList>
            <person name="Zhang L."/>
            <person name="Jiang J."/>
        </authorList>
    </citation>
    <scope>NUCLEOTIDE SEQUENCE [LARGE SCALE GENOMIC DNA]</scope>
    <source>
        <strain evidence="16 17">ANB-1</strain>
    </source>
</reference>
<dbReference type="PRINTS" id="PR00344">
    <property type="entry name" value="BCTRLSENSOR"/>
</dbReference>
<dbReference type="CDD" id="cd00082">
    <property type="entry name" value="HisKA"/>
    <property type="match status" value="1"/>
</dbReference>
<keyword evidence="6 13" id="KW-0812">Transmembrane</keyword>
<dbReference type="PROSITE" id="PS50109">
    <property type="entry name" value="HIS_KIN"/>
    <property type="match status" value="1"/>
</dbReference>
<dbReference type="Gene3D" id="1.10.287.130">
    <property type="match status" value="1"/>
</dbReference>
<evidence type="ECO:0000256" key="3">
    <source>
        <dbReference type="ARBA" id="ARBA00012438"/>
    </source>
</evidence>
<dbReference type="RefSeq" id="WP_102773921.1">
    <property type="nucleotide sequence ID" value="NZ_POQS01000004.1"/>
</dbReference>
<dbReference type="InterPro" id="IPR003594">
    <property type="entry name" value="HATPase_dom"/>
</dbReference>
<dbReference type="InterPro" id="IPR003660">
    <property type="entry name" value="HAMP_dom"/>
</dbReference>
<dbReference type="InterPro" id="IPR050428">
    <property type="entry name" value="TCS_sensor_his_kinase"/>
</dbReference>
<organism evidence="16 17">
    <name type="scientific">Achromobacter pulmonis</name>
    <dbReference type="NCBI Taxonomy" id="1389932"/>
    <lineage>
        <taxon>Bacteria</taxon>
        <taxon>Pseudomonadati</taxon>
        <taxon>Pseudomonadota</taxon>
        <taxon>Betaproteobacteria</taxon>
        <taxon>Burkholderiales</taxon>
        <taxon>Alcaligenaceae</taxon>
        <taxon>Achromobacter</taxon>
    </lineage>
</organism>
<evidence type="ECO:0000256" key="1">
    <source>
        <dbReference type="ARBA" id="ARBA00000085"/>
    </source>
</evidence>
<evidence type="ECO:0000256" key="9">
    <source>
        <dbReference type="ARBA" id="ARBA00022840"/>
    </source>
</evidence>
<gene>
    <name evidence="16" type="ORF">C1I89_17440</name>
</gene>
<dbReference type="PANTHER" id="PTHR45436">
    <property type="entry name" value="SENSOR HISTIDINE KINASE YKOH"/>
    <property type="match status" value="1"/>
</dbReference>
<dbReference type="Pfam" id="PF00512">
    <property type="entry name" value="HisKA"/>
    <property type="match status" value="1"/>
</dbReference>
<dbReference type="GO" id="GO:0005524">
    <property type="term" value="F:ATP binding"/>
    <property type="evidence" value="ECO:0007669"/>
    <property type="project" value="UniProtKB-KW"/>
</dbReference>
<feature type="transmembrane region" description="Helical" evidence="13">
    <location>
        <begin position="152"/>
        <end position="174"/>
    </location>
</feature>
<dbReference type="Pfam" id="PF02518">
    <property type="entry name" value="HATPase_c"/>
    <property type="match status" value="1"/>
</dbReference>
<feature type="domain" description="Histidine kinase" evidence="14">
    <location>
        <begin position="230"/>
        <end position="443"/>
    </location>
</feature>
<comment type="caution">
    <text evidence="16">The sequence shown here is derived from an EMBL/GenBank/DDBJ whole genome shotgun (WGS) entry which is preliminary data.</text>
</comment>
<dbReference type="GO" id="GO:0005886">
    <property type="term" value="C:plasma membrane"/>
    <property type="evidence" value="ECO:0007669"/>
    <property type="project" value="TreeGrafter"/>
</dbReference>
<dbReference type="InterPro" id="IPR013727">
    <property type="entry name" value="2CSK_N"/>
</dbReference>
<dbReference type="AlphaFoldDB" id="A0A2N8KH71"/>
<keyword evidence="8 16" id="KW-0418">Kinase</keyword>
<dbReference type="EMBL" id="POQS01000004">
    <property type="protein sequence ID" value="PND32805.1"/>
    <property type="molecule type" value="Genomic_DNA"/>
</dbReference>
<evidence type="ECO:0000256" key="4">
    <source>
        <dbReference type="ARBA" id="ARBA00022553"/>
    </source>
</evidence>
<evidence type="ECO:0000256" key="7">
    <source>
        <dbReference type="ARBA" id="ARBA00022741"/>
    </source>
</evidence>
<evidence type="ECO:0000256" key="6">
    <source>
        <dbReference type="ARBA" id="ARBA00022692"/>
    </source>
</evidence>
<keyword evidence="7" id="KW-0547">Nucleotide-binding</keyword>
<evidence type="ECO:0000259" key="14">
    <source>
        <dbReference type="PROSITE" id="PS50109"/>
    </source>
</evidence>
<dbReference type="InterPro" id="IPR036097">
    <property type="entry name" value="HisK_dim/P_sf"/>
</dbReference>
<keyword evidence="10 13" id="KW-1133">Transmembrane helix</keyword>
<evidence type="ECO:0000256" key="8">
    <source>
        <dbReference type="ARBA" id="ARBA00022777"/>
    </source>
</evidence>
<dbReference type="Proteomes" id="UP000235994">
    <property type="component" value="Unassembled WGS sequence"/>
</dbReference>
<evidence type="ECO:0000256" key="11">
    <source>
        <dbReference type="ARBA" id="ARBA00023012"/>
    </source>
</evidence>
<comment type="subcellular location">
    <subcellularLocation>
        <location evidence="2">Membrane</location>
        <topology evidence="2">Multi-pass membrane protein</topology>
    </subcellularLocation>
</comment>
<dbReference type="SMART" id="SM00387">
    <property type="entry name" value="HATPase_c"/>
    <property type="match status" value="1"/>
</dbReference>
<evidence type="ECO:0000256" key="5">
    <source>
        <dbReference type="ARBA" id="ARBA00022679"/>
    </source>
</evidence>
<dbReference type="SMART" id="SM00388">
    <property type="entry name" value="HisKA"/>
    <property type="match status" value="1"/>
</dbReference>
<keyword evidence="11" id="KW-0902">Two-component regulatory system</keyword>
<dbReference type="EC" id="2.7.13.3" evidence="3"/>
<dbReference type="InterPro" id="IPR004358">
    <property type="entry name" value="Sig_transdc_His_kin-like_C"/>
</dbReference>
<name>A0A2N8KH71_9BURK</name>
<feature type="domain" description="HAMP" evidence="15">
    <location>
        <begin position="170"/>
        <end position="222"/>
    </location>
</feature>
<keyword evidence="4" id="KW-0597">Phosphoprotein</keyword>
<sequence length="451" mass="48816">MSLRFRAVLIAGISIAVLWAAAAAWMMQGVRADLDRTLDGRLAMSARMVAGLLERGALEPAKPDGDLAEAVRVDGGEGISCLIRGLHGEVLARTNDSPTGIDSIATGYSVHEERGQKWRVYVLNANGYQITTADRIDQRNLLIEDLLRAAGIPFLIAVLGGLGALWIGIGRGLAPLKNLRHQLRARQTEDTSPIAVHRSPSELRPVLDAMNGLLGRLASALSSQRAFTDAAAHELRTPLTVIDTHLQVIRITDREDAEFSLRSAEEGVRRLRRTLDQMMILARTEADVTQVEGNCTSIVSAVQTALGRLGDGACDRVDLTIEGDDRRAAMPKSMLETAVRNLAENAVLYSPRERRVDVAVVFDQEAARCRITVADRGPGLGQEQIAQVGRRFWRGDQGRKQGDGSGLGISIVRAISDRFGAQLKLGPRPGGGLVAEISVPLCVDDSREKPR</sequence>
<dbReference type="InterPro" id="IPR036890">
    <property type="entry name" value="HATPase_C_sf"/>
</dbReference>
<dbReference type="SUPFAM" id="SSF55874">
    <property type="entry name" value="ATPase domain of HSP90 chaperone/DNA topoisomerase II/histidine kinase"/>
    <property type="match status" value="1"/>
</dbReference>
<accession>A0A2N8KH71</accession>
<keyword evidence="9" id="KW-0067">ATP-binding</keyword>